<comment type="similarity">
    <text evidence="9">Belongs to the GGGP/HepGP synthase family. Group I subfamily.</text>
</comment>
<dbReference type="NCBIfam" id="NF003197">
    <property type="entry name" value="PRK04169.1-1"/>
    <property type="match status" value="1"/>
</dbReference>
<comment type="cofactor">
    <cofactor evidence="9">
        <name>Mg(2+)</name>
        <dbReference type="ChEBI" id="CHEBI:18420"/>
    </cofactor>
</comment>
<comment type="pathway">
    <text evidence="9">Membrane lipid metabolism; glycerophospholipid metabolism.</text>
</comment>
<dbReference type="SUPFAM" id="SSF51395">
    <property type="entry name" value="FMN-linked oxidoreductases"/>
    <property type="match status" value="1"/>
</dbReference>
<evidence type="ECO:0000256" key="3">
    <source>
        <dbReference type="ARBA" id="ARBA00022723"/>
    </source>
</evidence>
<dbReference type="Gene3D" id="3.20.20.390">
    <property type="entry name" value="FMN-linked oxidoreductases"/>
    <property type="match status" value="1"/>
</dbReference>
<evidence type="ECO:0000256" key="7">
    <source>
        <dbReference type="ARBA" id="ARBA00023264"/>
    </source>
</evidence>
<feature type="binding site" evidence="9">
    <location>
        <position position="14"/>
    </location>
    <ligand>
        <name>Mg(2+)</name>
        <dbReference type="ChEBI" id="CHEBI:18420"/>
    </ligand>
</feature>
<comment type="function">
    <text evidence="9">Prenyltransferase that catalyzes in vivo the transfer of the heptaprenyl moiety of heptaprenyl pyrophosphate (HepPP; 35 carbon atoms) to the C3 hydroxyl of sn-glycerol-1-phosphate (G1P), producing heptaprenylglyceryl phosphate (HepGP). This reaction is an ether-bond-formation step in the biosynthesis of archaea-type G1P-based membrane lipids found in Bacillales.</text>
</comment>
<keyword evidence="11" id="KW-1185">Reference proteome</keyword>
<dbReference type="InterPro" id="IPR008205">
    <property type="entry name" value="GGGP_HepGP_synthase"/>
</dbReference>
<dbReference type="EMBL" id="JBCITK010000001">
    <property type="protein sequence ID" value="MEN0642629.1"/>
    <property type="molecule type" value="Genomic_DNA"/>
</dbReference>
<dbReference type="RefSeq" id="WP_343129719.1">
    <property type="nucleotide sequence ID" value="NZ_JBCITK010000001.1"/>
</dbReference>
<name>A0ABU9VFF1_9BACI</name>
<keyword evidence="3 9" id="KW-0479">Metal-binding</keyword>
<dbReference type="NCBIfam" id="TIGR01768">
    <property type="entry name" value="GGGP-family"/>
    <property type="match status" value="1"/>
</dbReference>
<dbReference type="GO" id="GO:0016740">
    <property type="term" value="F:transferase activity"/>
    <property type="evidence" value="ECO:0007669"/>
    <property type="project" value="UniProtKB-KW"/>
</dbReference>
<keyword evidence="7 9" id="KW-1208">Phospholipid metabolism</keyword>
<proteinExistence type="inferred from homology"/>
<dbReference type="InterPro" id="IPR038597">
    <property type="entry name" value="GGGP/HepGP_synthase_sf"/>
</dbReference>
<dbReference type="CDD" id="cd02812">
    <property type="entry name" value="PcrB_like"/>
    <property type="match status" value="1"/>
</dbReference>
<keyword evidence="1 9" id="KW-0444">Lipid biosynthesis</keyword>
<dbReference type="NCBIfam" id="NF003199">
    <property type="entry name" value="PRK04169.1-3"/>
    <property type="match status" value="1"/>
</dbReference>
<dbReference type="InterPro" id="IPR039074">
    <property type="entry name" value="GGGP/HepGP_synthase_I"/>
</dbReference>
<evidence type="ECO:0000313" key="10">
    <source>
        <dbReference type="EMBL" id="MEN0642629.1"/>
    </source>
</evidence>
<keyword evidence="5 9" id="KW-0443">Lipid metabolism</keyword>
<feature type="binding site" evidence="9">
    <location>
        <position position="189"/>
    </location>
    <ligand>
        <name>sn-glycerol 1-phosphate</name>
        <dbReference type="ChEBI" id="CHEBI:57685"/>
    </ligand>
</feature>
<feature type="binding site" evidence="9">
    <location>
        <begin position="209"/>
        <end position="210"/>
    </location>
    <ligand>
        <name>sn-glycerol 1-phosphate</name>
        <dbReference type="ChEBI" id="CHEBI:57685"/>
    </ligand>
</feature>
<sequence length="232" mass="25835">MAEYQHWKHLFKLDPNKELSDEALEAICESGTDAIIVGGTDGVTLDNTLQLLVRIRRYAVPCVLEVSNIDAITPGFDYFFIPTVLNSQKIEWITGQHHAALKEYGAIMNWDEVIPEGYCVLNPEAKVAQLTDAVCDLDTEDVLAYARMAEHMYKLPIFYLEYSGTYGDPNIVKQVSSVLEQTRLVYGGGIETRAQAEEMAAYADTIVVGNVIYHNLQEAIKTVQAVKGDLLS</sequence>
<comment type="subunit">
    <text evidence="9">Homodimer.</text>
</comment>
<keyword evidence="2 9" id="KW-0808">Transferase</keyword>
<protein>
    <recommendedName>
        <fullName evidence="9">Heptaprenylglyceryl phosphate synthase</fullName>
        <shortName evidence="9">HepGP synthase</shortName>
        <ecNumber evidence="9">2.5.1.n9</ecNumber>
    </recommendedName>
    <alternativeName>
        <fullName evidence="9">Glycerol-1-phosphate heptaprenyltransferase</fullName>
    </alternativeName>
</protein>
<comment type="caution">
    <text evidence="10">The sequence shown here is derived from an EMBL/GenBank/DDBJ whole genome shotgun (WGS) entry which is preliminary data.</text>
</comment>
<dbReference type="PANTHER" id="PTHR40029:SF2">
    <property type="entry name" value="HEPTAPRENYLGLYCERYL PHOSPHATE SYNTHASE"/>
    <property type="match status" value="1"/>
</dbReference>
<evidence type="ECO:0000256" key="9">
    <source>
        <dbReference type="HAMAP-Rule" id="MF_00112"/>
    </source>
</evidence>
<feature type="binding site" evidence="9">
    <location>
        <position position="12"/>
    </location>
    <ligand>
        <name>sn-glycerol 1-phosphate</name>
        <dbReference type="ChEBI" id="CHEBI:57685"/>
    </ligand>
</feature>
<evidence type="ECO:0000256" key="1">
    <source>
        <dbReference type="ARBA" id="ARBA00022516"/>
    </source>
</evidence>
<evidence type="ECO:0000256" key="2">
    <source>
        <dbReference type="ARBA" id="ARBA00022679"/>
    </source>
</evidence>
<accession>A0ABU9VFF1</accession>
<evidence type="ECO:0000256" key="8">
    <source>
        <dbReference type="ARBA" id="ARBA00048318"/>
    </source>
</evidence>
<dbReference type="Pfam" id="PF01884">
    <property type="entry name" value="PcrB"/>
    <property type="match status" value="1"/>
</dbReference>
<comment type="caution">
    <text evidence="9">Lacks conserved residue(s) required for the propagation of feature annotation.</text>
</comment>
<dbReference type="Proteomes" id="UP001418796">
    <property type="component" value="Unassembled WGS sequence"/>
</dbReference>
<organism evidence="10 11">
    <name type="scientific">Alkalicoccobacillus gibsonii</name>
    <dbReference type="NCBI Taxonomy" id="79881"/>
    <lineage>
        <taxon>Bacteria</taxon>
        <taxon>Bacillati</taxon>
        <taxon>Bacillota</taxon>
        <taxon>Bacilli</taxon>
        <taxon>Bacillales</taxon>
        <taxon>Bacillaceae</taxon>
        <taxon>Alkalicoccobacillus</taxon>
    </lineage>
</organism>
<keyword evidence="6 9" id="KW-0594">Phospholipid biosynthesis</keyword>
<feature type="binding site" evidence="9">
    <location>
        <begin position="159"/>
        <end position="164"/>
    </location>
    <ligand>
        <name>sn-glycerol 1-phosphate</name>
        <dbReference type="ChEBI" id="CHEBI:57685"/>
    </ligand>
</feature>
<evidence type="ECO:0000256" key="4">
    <source>
        <dbReference type="ARBA" id="ARBA00022842"/>
    </source>
</evidence>
<reference evidence="10 11" key="1">
    <citation type="submission" date="2024-03" db="EMBL/GenBank/DDBJ databases">
        <title>Bacilli Hybrid Assemblies.</title>
        <authorList>
            <person name="Kovac J."/>
        </authorList>
    </citation>
    <scope>NUCLEOTIDE SEQUENCE [LARGE SCALE GENOMIC DNA]</scope>
    <source>
        <strain evidence="10 11">FSL R7-0666</strain>
    </source>
</reference>
<feature type="binding site" evidence="9">
    <location>
        <position position="40"/>
    </location>
    <ligand>
        <name>Mg(2+)</name>
        <dbReference type="ChEBI" id="CHEBI:18420"/>
    </ligand>
</feature>
<dbReference type="HAMAP" id="MF_00112">
    <property type="entry name" value="GGGP_HepGP_synthase"/>
    <property type="match status" value="1"/>
</dbReference>
<keyword evidence="4 9" id="KW-0460">Magnesium</keyword>
<evidence type="ECO:0000256" key="6">
    <source>
        <dbReference type="ARBA" id="ARBA00023209"/>
    </source>
</evidence>
<comment type="catalytic activity">
    <reaction evidence="8 9">
        <text>sn-glycerol 1-phosphate + all-trans-heptaprenyl diphosphate = 3-heptaprenyl-sn-glycero-1-phosphate + diphosphate</text>
        <dbReference type="Rhea" id="RHEA:33495"/>
        <dbReference type="ChEBI" id="CHEBI:33019"/>
        <dbReference type="ChEBI" id="CHEBI:57685"/>
        <dbReference type="ChEBI" id="CHEBI:58206"/>
        <dbReference type="ChEBI" id="CHEBI:64781"/>
        <dbReference type="EC" id="2.5.1.n9"/>
    </reaction>
</comment>
<gene>
    <name evidence="9" type="primary">pcrB</name>
    <name evidence="10" type="ORF">MKY91_05585</name>
</gene>
<evidence type="ECO:0000313" key="11">
    <source>
        <dbReference type="Proteomes" id="UP001418796"/>
    </source>
</evidence>
<dbReference type="EC" id="2.5.1.n9" evidence="9"/>
<dbReference type="PANTHER" id="PTHR40029">
    <property type="match status" value="1"/>
</dbReference>
<evidence type="ECO:0000256" key="5">
    <source>
        <dbReference type="ARBA" id="ARBA00023098"/>
    </source>
</evidence>